<dbReference type="EMBL" id="LAZR01023049">
    <property type="protein sequence ID" value="KKL79843.1"/>
    <property type="molecule type" value="Genomic_DNA"/>
</dbReference>
<dbReference type="InterPro" id="IPR027843">
    <property type="entry name" value="DUF4440"/>
</dbReference>
<dbReference type="Pfam" id="PF14534">
    <property type="entry name" value="DUF4440"/>
    <property type="match status" value="1"/>
</dbReference>
<comment type="caution">
    <text evidence="2">The sequence shown here is derived from an EMBL/GenBank/DDBJ whole genome shotgun (WGS) entry which is preliminary data.</text>
</comment>
<dbReference type="AlphaFoldDB" id="A0A0F9F0E1"/>
<feature type="domain" description="DUF4440" evidence="1">
    <location>
        <begin position="48"/>
        <end position="155"/>
    </location>
</feature>
<evidence type="ECO:0000313" key="2">
    <source>
        <dbReference type="EMBL" id="KKL79843.1"/>
    </source>
</evidence>
<gene>
    <name evidence="2" type="ORF">LCGC14_2010770</name>
</gene>
<reference evidence="2" key="1">
    <citation type="journal article" date="2015" name="Nature">
        <title>Complex archaea that bridge the gap between prokaryotes and eukaryotes.</title>
        <authorList>
            <person name="Spang A."/>
            <person name="Saw J.H."/>
            <person name="Jorgensen S.L."/>
            <person name="Zaremba-Niedzwiedzka K."/>
            <person name="Martijn J."/>
            <person name="Lind A.E."/>
            <person name="van Eijk R."/>
            <person name="Schleper C."/>
            <person name="Guy L."/>
            <person name="Ettema T.J."/>
        </authorList>
    </citation>
    <scope>NUCLEOTIDE SEQUENCE</scope>
</reference>
<name>A0A0F9F0E1_9ZZZZ</name>
<sequence>MFNNSAKIIITSLLLFGALNSLAVSAHKNEEHANERVLFVGTDTPAAQAVSAFHQALNQSDQKKARSLLADNVIIFEGGGVERSADEYANHHMLADMKYLSSVNSKLLEHQVYISGDIAYSISRSETMGSYKGKAINTTGMESMTLKKTRNGWKITHIHWSN</sequence>
<organism evidence="2">
    <name type="scientific">marine sediment metagenome</name>
    <dbReference type="NCBI Taxonomy" id="412755"/>
    <lineage>
        <taxon>unclassified sequences</taxon>
        <taxon>metagenomes</taxon>
        <taxon>ecological metagenomes</taxon>
    </lineage>
</organism>
<evidence type="ECO:0000259" key="1">
    <source>
        <dbReference type="Pfam" id="PF14534"/>
    </source>
</evidence>
<accession>A0A0F9F0E1</accession>
<dbReference type="Gene3D" id="3.10.450.50">
    <property type="match status" value="1"/>
</dbReference>
<protein>
    <recommendedName>
        <fullName evidence="1">DUF4440 domain-containing protein</fullName>
    </recommendedName>
</protein>
<dbReference type="SUPFAM" id="SSF54427">
    <property type="entry name" value="NTF2-like"/>
    <property type="match status" value="1"/>
</dbReference>
<proteinExistence type="predicted"/>
<dbReference type="InterPro" id="IPR032710">
    <property type="entry name" value="NTF2-like_dom_sf"/>
</dbReference>